<evidence type="ECO:0000256" key="7">
    <source>
        <dbReference type="ARBA" id="ARBA00023065"/>
    </source>
</evidence>
<evidence type="ECO:0000313" key="14">
    <source>
        <dbReference type="Proteomes" id="UP000298596"/>
    </source>
</evidence>
<organism evidence="13 14">
    <name type="scientific">Azospirillum brasilense</name>
    <dbReference type="NCBI Taxonomy" id="192"/>
    <lineage>
        <taxon>Bacteria</taxon>
        <taxon>Pseudomonadati</taxon>
        <taxon>Pseudomonadota</taxon>
        <taxon>Alphaproteobacteria</taxon>
        <taxon>Rhodospirillales</taxon>
        <taxon>Azospirillaceae</taxon>
        <taxon>Azospirillum</taxon>
    </lineage>
</organism>
<dbReference type="Proteomes" id="UP000298596">
    <property type="component" value="Chromosome"/>
</dbReference>
<evidence type="ECO:0000256" key="9">
    <source>
        <dbReference type="ARBA" id="ARBA00023136"/>
    </source>
</evidence>
<proteinExistence type="predicted"/>
<dbReference type="EMBL" id="CP032330">
    <property type="protein sequence ID" value="QCO02671.1"/>
    <property type="molecule type" value="Genomic_DNA"/>
</dbReference>
<keyword evidence="9" id="KW-0472">Membrane</keyword>
<comment type="subunit">
    <text evidence="2">Homotrimer.</text>
</comment>
<keyword evidence="7" id="KW-0406">Ion transport</keyword>
<evidence type="ECO:0000256" key="1">
    <source>
        <dbReference type="ARBA" id="ARBA00004571"/>
    </source>
</evidence>
<dbReference type="PANTHER" id="PTHR34501">
    <property type="entry name" value="PROTEIN YDDL-RELATED"/>
    <property type="match status" value="1"/>
</dbReference>
<reference evidence="13 14" key="1">
    <citation type="submission" date="2018-09" db="EMBL/GenBank/DDBJ databases">
        <title>Whole genome based analysis of evolution and adaptive divergence in Indian and Brazilian strains of Azospirillum brasilense.</title>
        <authorList>
            <person name="Singh C."/>
            <person name="Tripathi A.K."/>
        </authorList>
    </citation>
    <scope>NUCLEOTIDE SEQUENCE [LARGE SCALE GENOMIC DNA]</scope>
    <source>
        <strain evidence="13 14">MTCC4036</strain>
    </source>
</reference>
<evidence type="ECO:0000256" key="3">
    <source>
        <dbReference type="ARBA" id="ARBA00022448"/>
    </source>
</evidence>
<evidence type="ECO:0000259" key="12">
    <source>
        <dbReference type="Pfam" id="PF13609"/>
    </source>
</evidence>
<dbReference type="GO" id="GO:0015288">
    <property type="term" value="F:porin activity"/>
    <property type="evidence" value="ECO:0007669"/>
    <property type="project" value="UniProtKB-KW"/>
</dbReference>
<sequence>MNRYLLAGCAAAALALGAGAANAQAKFEVKVGGDAYFEGGYVNQDRDTDLRSVEFRNRFRVIVTPTAKADNGLEYGGRIRMRANAGGGNTRNMDADRGYIFAQGAFGQVQLGVTNSFNDATYVTAPQDYLPLAIYDGVTSWIGGGATGATGLLNVPGGNVTAGADIAGGLAGLNGSLLAQSLVVENNSTKIVYFSPRFAGLQLGASYTPRNDSSHGDVSRVEPTTALASGYSTTFQDLVEVGANYSNTFGGVSVKASAGYFWGDAANTTAVGSSVEDLNAWQVGAQIGYAGFSLGGSYLDYGESGQVQTAGTSNDKSRVWVVGAQYTAGPIVVGANYKNGQDAGVLTTSGKRKLEVYEVGAGYTVAPGLTLQAQYDYYEAKSDTVNRDDDGHVVLVRTVLAF</sequence>
<accession>A0A4D8PYK5</accession>
<dbReference type="InterPro" id="IPR033900">
    <property type="entry name" value="Gram_neg_porin_domain"/>
</dbReference>
<evidence type="ECO:0000256" key="6">
    <source>
        <dbReference type="ARBA" id="ARBA00022729"/>
    </source>
</evidence>
<dbReference type="PANTHER" id="PTHR34501:SF9">
    <property type="entry name" value="MAJOR OUTER MEMBRANE PROTEIN P.IA"/>
    <property type="match status" value="1"/>
</dbReference>
<dbReference type="Gene3D" id="2.40.160.10">
    <property type="entry name" value="Porin"/>
    <property type="match status" value="1"/>
</dbReference>
<feature type="chain" id="PRO_5020722767" evidence="11">
    <location>
        <begin position="21"/>
        <end position="402"/>
    </location>
</feature>
<dbReference type="GO" id="GO:0009279">
    <property type="term" value="C:cell outer membrane"/>
    <property type="evidence" value="ECO:0007669"/>
    <property type="project" value="UniProtKB-SubCell"/>
</dbReference>
<keyword evidence="6 11" id="KW-0732">Signal</keyword>
<evidence type="ECO:0000256" key="4">
    <source>
        <dbReference type="ARBA" id="ARBA00022452"/>
    </source>
</evidence>
<dbReference type="InterPro" id="IPR023614">
    <property type="entry name" value="Porin_dom_sf"/>
</dbReference>
<dbReference type="GO" id="GO:0046930">
    <property type="term" value="C:pore complex"/>
    <property type="evidence" value="ECO:0007669"/>
    <property type="project" value="UniProtKB-KW"/>
</dbReference>
<evidence type="ECO:0000256" key="5">
    <source>
        <dbReference type="ARBA" id="ARBA00022692"/>
    </source>
</evidence>
<keyword evidence="5" id="KW-0812">Transmembrane</keyword>
<evidence type="ECO:0000256" key="10">
    <source>
        <dbReference type="ARBA" id="ARBA00023237"/>
    </source>
</evidence>
<comment type="subcellular location">
    <subcellularLocation>
        <location evidence="1">Cell outer membrane</location>
        <topology evidence="1">Multi-pass membrane protein</topology>
    </subcellularLocation>
</comment>
<dbReference type="GO" id="GO:0006811">
    <property type="term" value="P:monoatomic ion transport"/>
    <property type="evidence" value="ECO:0007669"/>
    <property type="project" value="UniProtKB-KW"/>
</dbReference>
<evidence type="ECO:0000256" key="2">
    <source>
        <dbReference type="ARBA" id="ARBA00011233"/>
    </source>
</evidence>
<evidence type="ECO:0000256" key="11">
    <source>
        <dbReference type="SAM" id="SignalP"/>
    </source>
</evidence>
<gene>
    <name evidence="13" type="ORF">D3867_12010</name>
</gene>
<evidence type="ECO:0000256" key="8">
    <source>
        <dbReference type="ARBA" id="ARBA00023114"/>
    </source>
</evidence>
<protein>
    <submittedName>
        <fullName evidence="13">Porin</fullName>
    </submittedName>
</protein>
<dbReference type="InterPro" id="IPR050298">
    <property type="entry name" value="Gram-neg_bact_OMP"/>
</dbReference>
<keyword evidence="8" id="KW-0626">Porin</keyword>
<name>A0A4D8PYK5_AZOBR</name>
<evidence type="ECO:0000313" key="13">
    <source>
        <dbReference type="EMBL" id="QCO02671.1"/>
    </source>
</evidence>
<keyword evidence="10" id="KW-0998">Cell outer membrane</keyword>
<keyword evidence="3" id="KW-0813">Transport</keyword>
<dbReference type="SUPFAM" id="SSF56935">
    <property type="entry name" value="Porins"/>
    <property type="match status" value="1"/>
</dbReference>
<feature type="signal peptide" evidence="11">
    <location>
        <begin position="1"/>
        <end position="20"/>
    </location>
</feature>
<keyword evidence="4" id="KW-1134">Transmembrane beta strand</keyword>
<dbReference type="AlphaFoldDB" id="A0A4D8PYK5"/>
<feature type="domain" description="Porin" evidence="12">
    <location>
        <begin position="10"/>
        <end position="381"/>
    </location>
</feature>
<dbReference type="Pfam" id="PF13609">
    <property type="entry name" value="Porin_4"/>
    <property type="match status" value="1"/>
</dbReference>